<sequence length="517" mass="58793">MDALPNELVDRICSFLSVDLPAVLHVSSRFRRIASPHLLFWLGISQSDVQAGTVKLALSDSLHLILFVAHICPIQRLACFRGLWLRGIEKEEQVHPGSLARFGRLASILAVTAPIPDVIIYDCLGGDDLVQRPKMRHSAVVRLLARLPQTATQHLIVPMDRSMFASAPSTFPPVSREPTRYLRHRWLTWRPFDWERVIANLMILLVNYSLGLMFTWVYQLLTGLEWSVEARLTEDLGALPSWDTIRIQMLTENHTLVTFRRTMDHILTMGDLRVQDRDTCSIHSALVAKLDWGLSLKHLRTEPGCIITFADLFAILHRHPVVTHLTCEPYSLSPCWSIPVLPSATNITNICAAPTYLPHLLAVTPNVQRIFILFPKFDYSSYRMALDAIIQHPGSKPLTLSFNLDLVCQNLPWQVDVLDSDAPEIRLHRVTCLFIQNRGLIGHLSRTKPSKEALAAWLSRFPSLRHLLFAVDVFKAMPFDERREYAESVSALCANLNPSDVRFSLPYDESMPWPWVK</sequence>
<evidence type="ECO:0008006" key="3">
    <source>
        <dbReference type="Google" id="ProtNLM"/>
    </source>
</evidence>
<proteinExistence type="predicted"/>
<accession>A0AAD7FZF2</accession>
<comment type="caution">
    <text evidence="1">The sequence shown here is derived from an EMBL/GenBank/DDBJ whole genome shotgun (WGS) entry which is preliminary data.</text>
</comment>
<gene>
    <name evidence="1" type="ORF">FB45DRAFT_890170</name>
</gene>
<evidence type="ECO:0000313" key="1">
    <source>
        <dbReference type="EMBL" id="KAJ7651281.1"/>
    </source>
</evidence>
<reference evidence="1" key="1">
    <citation type="submission" date="2023-03" db="EMBL/GenBank/DDBJ databases">
        <title>Massive genome expansion in bonnet fungi (Mycena s.s.) driven by repeated elements and novel gene families across ecological guilds.</title>
        <authorList>
            <consortium name="Lawrence Berkeley National Laboratory"/>
            <person name="Harder C.B."/>
            <person name="Miyauchi S."/>
            <person name="Viragh M."/>
            <person name="Kuo A."/>
            <person name="Thoen E."/>
            <person name="Andreopoulos B."/>
            <person name="Lu D."/>
            <person name="Skrede I."/>
            <person name="Drula E."/>
            <person name="Henrissat B."/>
            <person name="Morin E."/>
            <person name="Kohler A."/>
            <person name="Barry K."/>
            <person name="LaButti K."/>
            <person name="Morin E."/>
            <person name="Salamov A."/>
            <person name="Lipzen A."/>
            <person name="Mereny Z."/>
            <person name="Hegedus B."/>
            <person name="Baldrian P."/>
            <person name="Stursova M."/>
            <person name="Weitz H."/>
            <person name="Taylor A."/>
            <person name="Grigoriev I.V."/>
            <person name="Nagy L.G."/>
            <person name="Martin F."/>
            <person name="Kauserud H."/>
        </authorList>
    </citation>
    <scope>NUCLEOTIDE SEQUENCE</scope>
    <source>
        <strain evidence="1">9284</strain>
    </source>
</reference>
<name>A0AAD7FZF2_9AGAR</name>
<dbReference type="Proteomes" id="UP001221142">
    <property type="component" value="Unassembled WGS sequence"/>
</dbReference>
<dbReference type="CDD" id="cd09917">
    <property type="entry name" value="F-box_SF"/>
    <property type="match status" value="1"/>
</dbReference>
<organism evidence="1 2">
    <name type="scientific">Roridomyces roridus</name>
    <dbReference type="NCBI Taxonomy" id="1738132"/>
    <lineage>
        <taxon>Eukaryota</taxon>
        <taxon>Fungi</taxon>
        <taxon>Dikarya</taxon>
        <taxon>Basidiomycota</taxon>
        <taxon>Agaricomycotina</taxon>
        <taxon>Agaricomycetes</taxon>
        <taxon>Agaricomycetidae</taxon>
        <taxon>Agaricales</taxon>
        <taxon>Marasmiineae</taxon>
        <taxon>Mycenaceae</taxon>
        <taxon>Roridomyces</taxon>
    </lineage>
</organism>
<dbReference type="EMBL" id="JARKIF010000001">
    <property type="protein sequence ID" value="KAJ7651281.1"/>
    <property type="molecule type" value="Genomic_DNA"/>
</dbReference>
<evidence type="ECO:0000313" key="2">
    <source>
        <dbReference type="Proteomes" id="UP001221142"/>
    </source>
</evidence>
<keyword evidence="2" id="KW-1185">Reference proteome</keyword>
<protein>
    <recommendedName>
        <fullName evidence="3">F-box domain-containing protein</fullName>
    </recommendedName>
</protein>
<dbReference type="AlphaFoldDB" id="A0AAD7FZF2"/>